<name>A0A099LUR9_9VIBR</name>
<keyword evidence="5" id="KW-1185">Reference proteome</keyword>
<accession>A0A099LUR9</accession>
<dbReference type="InterPro" id="IPR050624">
    <property type="entry name" value="HTH-type_Tx_Regulator"/>
</dbReference>
<dbReference type="PANTHER" id="PTHR43479:SF12">
    <property type="entry name" value="TRANSCRIPTIONAL REGULATORY PROTEIN"/>
    <property type="match status" value="1"/>
</dbReference>
<proteinExistence type="predicted"/>
<organism evidence="4 5">
    <name type="scientific">Vibrio navarrensis</name>
    <dbReference type="NCBI Taxonomy" id="29495"/>
    <lineage>
        <taxon>Bacteria</taxon>
        <taxon>Pseudomonadati</taxon>
        <taxon>Pseudomonadota</taxon>
        <taxon>Gammaproteobacteria</taxon>
        <taxon>Vibrionales</taxon>
        <taxon>Vibrionaceae</taxon>
        <taxon>Vibrio</taxon>
    </lineage>
</organism>
<evidence type="ECO:0000256" key="2">
    <source>
        <dbReference type="PROSITE-ProRule" id="PRU00335"/>
    </source>
</evidence>
<dbReference type="Proteomes" id="UP000029994">
    <property type="component" value="Unassembled WGS sequence"/>
</dbReference>
<dbReference type="PANTHER" id="PTHR43479">
    <property type="entry name" value="ACREF/ENVCD OPERON REPRESSOR-RELATED"/>
    <property type="match status" value="1"/>
</dbReference>
<dbReference type="InterPro" id="IPR001647">
    <property type="entry name" value="HTH_TetR"/>
</dbReference>
<reference evidence="4 5" key="1">
    <citation type="submission" date="2014-04" db="EMBL/GenBank/DDBJ databases">
        <title>Genome sequencing of Vibrio navarrensis strains.</title>
        <authorList>
            <person name="Gladney L.M."/>
            <person name="Katz L.S."/>
            <person name="Marino-Ramirez L."/>
            <person name="Jordan I.K."/>
        </authorList>
    </citation>
    <scope>NUCLEOTIDE SEQUENCE [LARGE SCALE GENOMIC DNA]</scope>
    <source>
        <strain evidence="4 5">ATCC 51183</strain>
    </source>
</reference>
<evidence type="ECO:0000313" key="4">
    <source>
        <dbReference type="EMBL" id="KGK11973.1"/>
    </source>
</evidence>
<gene>
    <name evidence="4" type="ORF">EA26_11890</name>
</gene>
<dbReference type="GO" id="GO:0003677">
    <property type="term" value="F:DNA binding"/>
    <property type="evidence" value="ECO:0007669"/>
    <property type="project" value="UniProtKB-UniRule"/>
</dbReference>
<evidence type="ECO:0000259" key="3">
    <source>
        <dbReference type="PROSITE" id="PS50977"/>
    </source>
</evidence>
<keyword evidence="1 2" id="KW-0238">DNA-binding</keyword>
<sequence>MSERKQGRRSAEAAEQTKCEILKIAADMFATLGFERVSLRNISERAGVSHSLIRHHFGSKEKIWQEISDALDDYLQTYITELIGEISQQNSDCAQQIYQFLVRMCAFTLVHKQPIQLIADAVRQDDNALLEYFLRSKDEFAAAFEPLYTQYNLRHPEKPICMWEMKWQMLLHAHGACSLTPFLGETWPGISDADTLLLKHWELFNQQIARQLDIHQDKMIHPSKLDDIVIEVACRLSNPSQ</sequence>
<dbReference type="SUPFAM" id="SSF46689">
    <property type="entry name" value="Homeodomain-like"/>
    <property type="match status" value="1"/>
</dbReference>
<dbReference type="STRING" id="29495.EA26_11890"/>
<dbReference type="eggNOG" id="COG1309">
    <property type="taxonomic scope" value="Bacteria"/>
</dbReference>
<dbReference type="EMBL" id="JMCG01000001">
    <property type="protein sequence ID" value="KGK11973.1"/>
    <property type="molecule type" value="Genomic_DNA"/>
</dbReference>
<feature type="domain" description="HTH tetR-type" evidence="3">
    <location>
        <begin position="15"/>
        <end position="75"/>
    </location>
</feature>
<protein>
    <submittedName>
        <fullName evidence="4">TetR family transcriptional regulator</fullName>
    </submittedName>
</protein>
<dbReference type="Pfam" id="PF00440">
    <property type="entry name" value="TetR_N"/>
    <property type="match status" value="1"/>
</dbReference>
<dbReference type="AlphaFoldDB" id="A0A099LUR9"/>
<dbReference type="RefSeq" id="WP_039427637.1">
    <property type="nucleotide sequence ID" value="NZ_CP046792.1"/>
</dbReference>
<comment type="caution">
    <text evidence="4">The sequence shown here is derived from an EMBL/GenBank/DDBJ whole genome shotgun (WGS) entry which is preliminary data.</text>
</comment>
<evidence type="ECO:0000313" key="5">
    <source>
        <dbReference type="Proteomes" id="UP000029994"/>
    </source>
</evidence>
<dbReference type="PRINTS" id="PR00455">
    <property type="entry name" value="HTHTETR"/>
</dbReference>
<evidence type="ECO:0000256" key="1">
    <source>
        <dbReference type="ARBA" id="ARBA00023125"/>
    </source>
</evidence>
<feature type="DNA-binding region" description="H-T-H motif" evidence="2">
    <location>
        <begin position="38"/>
        <end position="57"/>
    </location>
</feature>
<dbReference type="GeneID" id="43683869"/>
<dbReference type="InterPro" id="IPR009057">
    <property type="entry name" value="Homeodomain-like_sf"/>
</dbReference>
<dbReference type="Gene3D" id="1.10.357.10">
    <property type="entry name" value="Tetracycline Repressor, domain 2"/>
    <property type="match status" value="1"/>
</dbReference>
<dbReference type="PROSITE" id="PS50977">
    <property type="entry name" value="HTH_TETR_2"/>
    <property type="match status" value="1"/>
</dbReference>